<dbReference type="GO" id="GO:0034727">
    <property type="term" value="P:piecemeal microautophagy of the nucleus"/>
    <property type="evidence" value="ECO:0007669"/>
    <property type="project" value="TreeGrafter"/>
</dbReference>
<feature type="domain" description="Protein kinase" evidence="5">
    <location>
        <begin position="604"/>
        <end position="875"/>
    </location>
</feature>
<dbReference type="GO" id="GO:0000045">
    <property type="term" value="P:autophagosome assembly"/>
    <property type="evidence" value="ECO:0007669"/>
    <property type="project" value="TreeGrafter"/>
</dbReference>
<dbReference type="GO" id="GO:0004674">
    <property type="term" value="F:protein serine/threonine kinase activity"/>
    <property type="evidence" value="ECO:0007669"/>
    <property type="project" value="InterPro"/>
</dbReference>
<reference evidence="6" key="1">
    <citation type="submission" date="2023-08" db="EMBL/GenBank/DDBJ databases">
        <authorList>
            <person name="Chen Y."/>
            <person name="Shah S."/>
            <person name="Dougan E. K."/>
            <person name="Thang M."/>
            <person name="Chan C."/>
        </authorList>
    </citation>
    <scope>NUCLEOTIDE SEQUENCE</scope>
</reference>
<dbReference type="InterPro" id="IPR011009">
    <property type="entry name" value="Kinase-like_dom_sf"/>
</dbReference>
<proteinExistence type="predicted"/>
<dbReference type="PROSITE" id="PS00108">
    <property type="entry name" value="PROTEIN_KINASE_ST"/>
    <property type="match status" value="1"/>
</dbReference>
<comment type="caution">
    <text evidence="6">The sequence shown here is derived from an EMBL/GenBank/DDBJ whole genome shotgun (WGS) entry which is preliminary data.</text>
</comment>
<dbReference type="InterPro" id="IPR000719">
    <property type="entry name" value="Prot_kinase_dom"/>
</dbReference>
<keyword evidence="3" id="KW-0418">Kinase</keyword>
<sequence>MCILVVALRCHPGLPFLCLHNRDENRQRPSLDDAWEESTRLLCGRDALAGGTVLALHRKGTFCALTNCRSKVHWKKDKTSRGLLVEHLAMNGFAAAEGFLQERRMDSFHVVAGEAFGEHPEVHYLWRAPLEGATPSDDGADFEWRSAQRRLEPGVFVVSNENLAVGDAWPKSEWLRRRLAAPIKPGSAERPHVSTYLQQLPAELPSAAALHADLAELMSRFDVPGLKEKLPIRVPDFFPPEQEVKLHSGPFCPWRPDARHFGTVSQRILISEARTRKMHFFQRSTNVPQEGGGPPLTGPWQEFKISWDAAPARGYADCQRPAAGVTGDLGLTQATAQQEGERAKHLVLNGDAEQAAVAGTEAANGAGLAAANSEGLVGAGAGLAGTVAAGAGAANVRAGTAFDSGDGADAAAEAEAALRGAGTGEGGVALTDGVEGEGGALDQSATKLGASAGTGEGNKNNFLATGLVRVDAALIAAAVLALLACCTMAYMCMNGKTGLGLGWKSKKAKTTRHLKVQREVGLSASRSPCLHNPFMMKLWLLLARCAIAAIAKRIDKPQEPILQDIGLDEDGMRRLMQGEPLERILPMSFQEVDPYFPVQWSKRLVNKGLLGRGGGGTVFKCQVKCNTSEPVFVTVKLMTGLTKKLEVSVTRQMYGVSEYLVSTIGAPDYVQNNMGVWMMLPYLNGGDMFNLIQDCRKKQECVCGQRLCWTGLEKVDGLHTVLGLFFEVVRGVRALHQKGYVHLDLKPGNVMLQCSGPGCYAQVIDLGLARRMGEHIEALGTAGYTAPEVHQGTTADPANDVFSLGSFLYQLLYPKRPPFADDHLGVMTRNYDPLKDETIVRPLTELDELLILMLQPEPEVRIEISLVEQRLGSIIQKGSEALAQEMISKEPSQRGLVTPVPSCLFHYENSSDVKDIGSSTFNELDCGEVPRREWAFWHCEVCLFCPPCCSCPVLRHGTFRVQHFLSHTCA</sequence>
<gene>
    <name evidence="6" type="ORF">EVOR1521_LOCUS19611</name>
</gene>
<dbReference type="GO" id="GO:0042594">
    <property type="term" value="P:response to starvation"/>
    <property type="evidence" value="ECO:0007669"/>
    <property type="project" value="TreeGrafter"/>
</dbReference>
<dbReference type="GO" id="GO:0000422">
    <property type="term" value="P:autophagy of mitochondrion"/>
    <property type="evidence" value="ECO:0007669"/>
    <property type="project" value="TreeGrafter"/>
</dbReference>
<evidence type="ECO:0000313" key="6">
    <source>
        <dbReference type="EMBL" id="CAJ1395098.1"/>
    </source>
</evidence>
<dbReference type="GO" id="GO:0034045">
    <property type="term" value="C:phagophore assembly site membrane"/>
    <property type="evidence" value="ECO:0007669"/>
    <property type="project" value="TreeGrafter"/>
</dbReference>
<organism evidence="6 7">
    <name type="scientific">Effrenium voratum</name>
    <dbReference type="NCBI Taxonomy" id="2562239"/>
    <lineage>
        <taxon>Eukaryota</taxon>
        <taxon>Sar</taxon>
        <taxon>Alveolata</taxon>
        <taxon>Dinophyceae</taxon>
        <taxon>Suessiales</taxon>
        <taxon>Symbiodiniaceae</taxon>
        <taxon>Effrenium</taxon>
    </lineage>
</organism>
<dbReference type="PANTHER" id="PTHR24348">
    <property type="entry name" value="SERINE/THREONINE-PROTEIN KINASE UNC-51-RELATED"/>
    <property type="match status" value="1"/>
</dbReference>
<keyword evidence="7" id="KW-1185">Reference proteome</keyword>
<keyword evidence="4" id="KW-0067">ATP-binding</keyword>
<dbReference type="GO" id="GO:0061709">
    <property type="term" value="P:reticulophagy"/>
    <property type="evidence" value="ECO:0007669"/>
    <property type="project" value="TreeGrafter"/>
</dbReference>
<evidence type="ECO:0000256" key="3">
    <source>
        <dbReference type="ARBA" id="ARBA00022777"/>
    </source>
</evidence>
<dbReference type="GO" id="GO:0005829">
    <property type="term" value="C:cytosol"/>
    <property type="evidence" value="ECO:0007669"/>
    <property type="project" value="TreeGrafter"/>
</dbReference>
<protein>
    <recommendedName>
        <fullName evidence="5">Protein kinase domain-containing protein</fullName>
    </recommendedName>
</protein>
<evidence type="ECO:0000256" key="4">
    <source>
        <dbReference type="ARBA" id="ARBA00022840"/>
    </source>
</evidence>
<dbReference type="InterPro" id="IPR045269">
    <property type="entry name" value="Atg1-like"/>
</dbReference>
<dbReference type="GO" id="GO:0005776">
    <property type="term" value="C:autophagosome"/>
    <property type="evidence" value="ECO:0007669"/>
    <property type="project" value="TreeGrafter"/>
</dbReference>
<evidence type="ECO:0000259" key="5">
    <source>
        <dbReference type="PROSITE" id="PS50011"/>
    </source>
</evidence>
<dbReference type="Proteomes" id="UP001178507">
    <property type="component" value="Unassembled WGS sequence"/>
</dbReference>
<evidence type="ECO:0000313" key="7">
    <source>
        <dbReference type="Proteomes" id="UP001178507"/>
    </source>
</evidence>
<dbReference type="SMART" id="SM00220">
    <property type="entry name" value="S_TKc"/>
    <property type="match status" value="1"/>
</dbReference>
<dbReference type="Pfam" id="PF00069">
    <property type="entry name" value="Pkinase"/>
    <property type="match status" value="1"/>
</dbReference>
<dbReference type="Pfam" id="PF05742">
    <property type="entry name" value="TANGO2"/>
    <property type="match status" value="1"/>
</dbReference>
<evidence type="ECO:0000256" key="2">
    <source>
        <dbReference type="ARBA" id="ARBA00022741"/>
    </source>
</evidence>
<dbReference type="Gene3D" id="1.10.510.10">
    <property type="entry name" value="Transferase(Phosphotransferase) domain 1"/>
    <property type="match status" value="1"/>
</dbReference>
<dbReference type="GO" id="GO:0005524">
    <property type="term" value="F:ATP binding"/>
    <property type="evidence" value="ECO:0007669"/>
    <property type="project" value="UniProtKB-KW"/>
</dbReference>
<dbReference type="PANTHER" id="PTHR24348:SF22">
    <property type="entry name" value="NON-SPECIFIC SERINE_THREONINE PROTEIN KINASE"/>
    <property type="match status" value="1"/>
</dbReference>
<accession>A0AA36IYB0</accession>
<dbReference type="InterPro" id="IPR008551">
    <property type="entry name" value="TANGO2"/>
</dbReference>
<dbReference type="PROSITE" id="PS50011">
    <property type="entry name" value="PROTEIN_KINASE_DOM"/>
    <property type="match status" value="1"/>
</dbReference>
<name>A0AA36IYB0_9DINO</name>
<keyword evidence="1" id="KW-0808">Transferase</keyword>
<keyword evidence="2" id="KW-0547">Nucleotide-binding</keyword>
<dbReference type="AlphaFoldDB" id="A0AA36IYB0"/>
<dbReference type="SUPFAM" id="SSF56112">
    <property type="entry name" value="Protein kinase-like (PK-like)"/>
    <property type="match status" value="1"/>
</dbReference>
<dbReference type="InterPro" id="IPR008271">
    <property type="entry name" value="Ser/Thr_kinase_AS"/>
</dbReference>
<dbReference type="EMBL" id="CAUJNA010003046">
    <property type="protein sequence ID" value="CAJ1395098.1"/>
    <property type="molecule type" value="Genomic_DNA"/>
</dbReference>
<dbReference type="GO" id="GO:0010506">
    <property type="term" value="P:regulation of autophagy"/>
    <property type="evidence" value="ECO:0007669"/>
    <property type="project" value="InterPro"/>
</dbReference>
<evidence type="ECO:0000256" key="1">
    <source>
        <dbReference type="ARBA" id="ARBA00022679"/>
    </source>
</evidence>